<accession>A0A4Z0Z7D4</accession>
<comment type="similarity">
    <text evidence="1">Belongs to the RRF family.</text>
</comment>
<dbReference type="GO" id="GO:0043023">
    <property type="term" value="F:ribosomal large subunit binding"/>
    <property type="evidence" value="ECO:0007669"/>
    <property type="project" value="TreeGrafter"/>
</dbReference>
<sequence>MSNIAARTLLRPGIARPQTGRIYHVVGCATTVGATAPYSSRPICQRCERRPLLASATPRSSPYLLDGVRSIHASPVLSKSKKKEESQKRTTGGRGKSAEKSTETPNEKPAESSAADDGPKHPQPSSDEPLNFADVESRLLKHAEHFKASLKQMQTGARFDPDGVGAMRVTVDKKTGQTYPLRELAQVVPRGGRNVSLLVHDGEYVKSIMSAVQASPQFNQQPQRDPDNELELILKIEPEKREDLIKRTKAVAHEWRERIRAVRQKRDKLHATWKKDAIIVPDLKRTADKDLEKIIKAAIAEVDDAEKNTVKAAESK</sequence>
<comment type="caution">
    <text evidence="6">The sequence shown here is derived from an EMBL/GenBank/DDBJ whole genome shotgun (WGS) entry which is preliminary data.</text>
</comment>
<keyword evidence="7" id="KW-1185">Reference proteome</keyword>
<dbReference type="AlphaFoldDB" id="A0A4Z0Z7D4"/>
<dbReference type="InterPro" id="IPR002661">
    <property type="entry name" value="Ribosome_recyc_fac"/>
</dbReference>
<dbReference type="EMBL" id="SKBN01000049">
    <property type="protein sequence ID" value="TGJ85286.1"/>
    <property type="molecule type" value="Genomic_DNA"/>
</dbReference>
<evidence type="ECO:0000256" key="1">
    <source>
        <dbReference type="ARBA" id="ARBA00005912"/>
    </source>
</evidence>
<evidence type="ECO:0000256" key="2">
    <source>
        <dbReference type="ARBA" id="ARBA00022917"/>
    </source>
</evidence>
<evidence type="ECO:0000259" key="5">
    <source>
        <dbReference type="Pfam" id="PF01765"/>
    </source>
</evidence>
<comment type="function">
    <text evidence="3">Necessary for protein synthesis in mitochondria. Functions as a ribosome recycling factor in mitochondria.</text>
</comment>
<dbReference type="Pfam" id="PF01765">
    <property type="entry name" value="RRF"/>
    <property type="match status" value="1"/>
</dbReference>
<evidence type="ECO:0000256" key="4">
    <source>
        <dbReference type="SAM" id="MobiDB-lite"/>
    </source>
</evidence>
<gene>
    <name evidence="6" type="ORF">E0Z10_g3507</name>
</gene>
<dbReference type="Gene3D" id="1.10.132.20">
    <property type="entry name" value="Ribosome-recycling factor"/>
    <property type="match status" value="1"/>
</dbReference>
<evidence type="ECO:0000313" key="6">
    <source>
        <dbReference type="EMBL" id="TGJ85286.1"/>
    </source>
</evidence>
<dbReference type="Gene3D" id="3.30.1360.40">
    <property type="match status" value="1"/>
</dbReference>
<dbReference type="STRING" id="37992.A0A4Z0Z7D4"/>
<protein>
    <recommendedName>
        <fullName evidence="5">Ribosome recycling factor domain-containing protein</fullName>
    </recommendedName>
</protein>
<dbReference type="SUPFAM" id="SSF55194">
    <property type="entry name" value="Ribosome recycling factor, RRF"/>
    <property type="match status" value="1"/>
</dbReference>
<dbReference type="GO" id="GO:0005739">
    <property type="term" value="C:mitochondrion"/>
    <property type="evidence" value="ECO:0007669"/>
    <property type="project" value="TreeGrafter"/>
</dbReference>
<dbReference type="InterPro" id="IPR023584">
    <property type="entry name" value="Ribosome_recyc_fac_dom"/>
</dbReference>
<dbReference type="InterPro" id="IPR036191">
    <property type="entry name" value="RRF_sf"/>
</dbReference>
<feature type="domain" description="Ribosome recycling factor" evidence="5">
    <location>
        <begin position="146"/>
        <end position="311"/>
    </location>
</feature>
<proteinExistence type="inferred from homology"/>
<feature type="compositionally biased region" description="Basic and acidic residues" evidence="4">
    <location>
        <begin position="96"/>
        <end position="110"/>
    </location>
</feature>
<dbReference type="PANTHER" id="PTHR20982">
    <property type="entry name" value="RIBOSOME RECYCLING FACTOR"/>
    <property type="match status" value="1"/>
</dbReference>
<organism evidence="6 7">
    <name type="scientific">Xylaria hypoxylon</name>
    <dbReference type="NCBI Taxonomy" id="37992"/>
    <lineage>
        <taxon>Eukaryota</taxon>
        <taxon>Fungi</taxon>
        <taxon>Dikarya</taxon>
        <taxon>Ascomycota</taxon>
        <taxon>Pezizomycotina</taxon>
        <taxon>Sordariomycetes</taxon>
        <taxon>Xylariomycetidae</taxon>
        <taxon>Xylariales</taxon>
        <taxon>Xylariaceae</taxon>
        <taxon>Xylaria</taxon>
    </lineage>
</organism>
<dbReference type="OrthoDB" id="407355at2759"/>
<dbReference type="Proteomes" id="UP000297716">
    <property type="component" value="Unassembled WGS sequence"/>
</dbReference>
<reference evidence="6 7" key="1">
    <citation type="submission" date="2019-03" db="EMBL/GenBank/DDBJ databases">
        <title>Draft genome sequence of Xylaria hypoxylon DSM 108379, a ubiquitous saprotrophic-parasitic fungi on hardwood.</title>
        <authorList>
            <person name="Buettner E."/>
            <person name="Leonhardt S."/>
            <person name="Gebauer A.M."/>
            <person name="Liers C."/>
            <person name="Hofrichter M."/>
            <person name="Kellner H."/>
        </authorList>
    </citation>
    <scope>NUCLEOTIDE SEQUENCE [LARGE SCALE GENOMIC DNA]</scope>
    <source>
        <strain evidence="6 7">DSM 108379</strain>
    </source>
</reference>
<dbReference type="PANTHER" id="PTHR20982:SF3">
    <property type="entry name" value="MITOCHONDRIAL RIBOSOME RECYCLING FACTOR PSEUDO 1"/>
    <property type="match status" value="1"/>
</dbReference>
<evidence type="ECO:0000313" key="7">
    <source>
        <dbReference type="Proteomes" id="UP000297716"/>
    </source>
</evidence>
<dbReference type="GO" id="GO:0006412">
    <property type="term" value="P:translation"/>
    <property type="evidence" value="ECO:0007669"/>
    <property type="project" value="UniProtKB-KW"/>
</dbReference>
<keyword evidence="2" id="KW-0648">Protein biosynthesis</keyword>
<feature type="region of interest" description="Disordered" evidence="4">
    <location>
        <begin position="75"/>
        <end position="130"/>
    </location>
</feature>
<evidence type="ECO:0000256" key="3">
    <source>
        <dbReference type="ARBA" id="ARBA00024909"/>
    </source>
</evidence>
<name>A0A4Z0Z7D4_9PEZI</name>